<dbReference type="SMART" id="SM00988">
    <property type="entry name" value="UreE_N"/>
    <property type="match status" value="1"/>
</dbReference>
<sequence length="162" mass="18085">MIIVNRIELSSEQRGPLATDDRVAIDCFQACRNRLAVKSEAGRQLFIELDKDVYLEDGCRLVCENGKHVLAFRPKESAFRLGFPDAMDDQKREEMYFAIGHQLGNLHLPSEIVDGDVLGPSVTGRDSIIRVAEAFSGLLNLAFLDTQLGLYRPLFGIRGGHH</sequence>
<reference evidence="2 3" key="1">
    <citation type="submission" date="2013-01" db="EMBL/GenBank/DDBJ databases">
        <authorList>
            <person name="Fiebig A."/>
            <person name="Goeker M."/>
            <person name="Klenk H.-P.P."/>
        </authorList>
    </citation>
    <scope>NUCLEOTIDE SEQUENCE [LARGE SCALE GENOMIC DNA]</scope>
    <source>
        <strain evidence="2 3">DSM 17069</strain>
    </source>
</reference>
<feature type="domain" description="UreE urease accessory N-terminal" evidence="1">
    <location>
        <begin position="2"/>
        <end position="69"/>
    </location>
</feature>
<gene>
    <name evidence="2" type="ORF">rosmuc_03636</name>
</gene>
<accession>A0A0A0HII7</accession>
<name>A0A0A0HII7_9RHOB</name>
<organism evidence="2 3">
    <name type="scientific">Roseovarius mucosus DSM 17069</name>
    <dbReference type="NCBI Taxonomy" id="1288298"/>
    <lineage>
        <taxon>Bacteria</taxon>
        <taxon>Pseudomonadati</taxon>
        <taxon>Pseudomonadota</taxon>
        <taxon>Alphaproteobacteria</taxon>
        <taxon>Rhodobacterales</taxon>
        <taxon>Roseobacteraceae</taxon>
        <taxon>Roseovarius</taxon>
    </lineage>
</organism>
<dbReference type="Gene3D" id="2.60.260.20">
    <property type="entry name" value="Urease metallochaperone UreE, N-terminal domain"/>
    <property type="match status" value="1"/>
</dbReference>
<dbReference type="Proteomes" id="UP000030021">
    <property type="component" value="Unassembled WGS sequence"/>
</dbReference>
<dbReference type="RefSeq" id="WP_037274741.1">
    <property type="nucleotide sequence ID" value="NZ_KN293982.1"/>
</dbReference>
<dbReference type="OrthoDB" id="3394858at2"/>
<evidence type="ECO:0000313" key="2">
    <source>
        <dbReference type="EMBL" id="KGM86494.1"/>
    </source>
</evidence>
<evidence type="ECO:0000313" key="3">
    <source>
        <dbReference type="Proteomes" id="UP000030021"/>
    </source>
</evidence>
<dbReference type="EMBL" id="AONH01000017">
    <property type="protein sequence ID" value="KGM86494.1"/>
    <property type="molecule type" value="Genomic_DNA"/>
</dbReference>
<dbReference type="InterPro" id="IPR036118">
    <property type="entry name" value="UreE_N_sf"/>
</dbReference>
<dbReference type="SUPFAM" id="SSF69287">
    <property type="entry name" value="Urease metallochaperone UreE, N-terminal domain"/>
    <property type="match status" value="1"/>
</dbReference>
<comment type="caution">
    <text evidence="2">The sequence shown here is derived from an EMBL/GenBank/DDBJ whole genome shotgun (WGS) entry which is preliminary data.</text>
</comment>
<dbReference type="InterPro" id="IPR004029">
    <property type="entry name" value="UreE_N"/>
</dbReference>
<dbReference type="AlphaFoldDB" id="A0A0A0HII7"/>
<evidence type="ECO:0000259" key="1">
    <source>
        <dbReference type="SMART" id="SM00988"/>
    </source>
</evidence>
<proteinExistence type="predicted"/>
<protein>
    <submittedName>
        <fullName evidence="2">Urease accessory protein UreE</fullName>
    </submittedName>
</protein>
<dbReference type="HOGENOM" id="CLU_1634125_0_0_5"/>
<dbReference type="Pfam" id="PF02814">
    <property type="entry name" value="UreE_N"/>
    <property type="match status" value="1"/>
</dbReference>